<evidence type="ECO:0000313" key="3">
    <source>
        <dbReference type="EMBL" id="TCP08752.1"/>
    </source>
</evidence>
<dbReference type="EMBL" id="SLXF01000002">
    <property type="protein sequence ID" value="TCP08752.1"/>
    <property type="molecule type" value="Genomic_DNA"/>
</dbReference>
<keyword evidence="3" id="KW-0808">Transferase</keyword>
<keyword evidence="1" id="KW-0812">Transmembrane</keyword>
<dbReference type="PANTHER" id="PTHR34220:SF7">
    <property type="entry name" value="SENSOR HISTIDINE KINASE YPDA"/>
    <property type="match status" value="1"/>
</dbReference>
<dbReference type="RefSeq" id="WP_265119601.1">
    <property type="nucleotide sequence ID" value="NZ_CP110416.1"/>
</dbReference>
<keyword evidence="1" id="KW-1133">Transmembrane helix</keyword>
<organism evidence="3 4">
    <name type="scientific">Caldimonas thermodepolymerans</name>
    <dbReference type="NCBI Taxonomy" id="215580"/>
    <lineage>
        <taxon>Bacteria</taxon>
        <taxon>Pseudomonadati</taxon>
        <taxon>Pseudomonadota</taxon>
        <taxon>Betaproteobacteria</taxon>
        <taxon>Burkholderiales</taxon>
        <taxon>Sphaerotilaceae</taxon>
        <taxon>Caldimonas</taxon>
    </lineage>
</organism>
<reference evidence="3 4" key="1">
    <citation type="submission" date="2019-03" db="EMBL/GenBank/DDBJ databases">
        <title>Genomic Encyclopedia of Type Strains, Phase IV (KMG-IV): sequencing the most valuable type-strain genomes for metagenomic binning, comparative biology and taxonomic classification.</title>
        <authorList>
            <person name="Goeker M."/>
        </authorList>
    </citation>
    <scope>NUCLEOTIDE SEQUENCE [LARGE SCALE GENOMIC DNA]</scope>
    <source>
        <strain evidence="3 4">DSM 15264</strain>
    </source>
</reference>
<gene>
    <name evidence="3" type="ORF">EV676_102260</name>
</gene>
<dbReference type="GO" id="GO:0000155">
    <property type="term" value="F:phosphorelay sensor kinase activity"/>
    <property type="evidence" value="ECO:0007669"/>
    <property type="project" value="InterPro"/>
</dbReference>
<protein>
    <submittedName>
        <fullName evidence="3">Two-component system sensor histidine kinase AlgZ</fullName>
    </submittedName>
</protein>
<name>A0AA46HWS2_9BURK</name>
<feature type="transmembrane region" description="Helical" evidence="1">
    <location>
        <begin position="140"/>
        <end position="161"/>
    </location>
</feature>
<dbReference type="Pfam" id="PF06580">
    <property type="entry name" value="His_kinase"/>
    <property type="match status" value="1"/>
</dbReference>
<dbReference type="PANTHER" id="PTHR34220">
    <property type="entry name" value="SENSOR HISTIDINE KINASE YPDA"/>
    <property type="match status" value="1"/>
</dbReference>
<dbReference type="Gene3D" id="3.30.565.10">
    <property type="entry name" value="Histidine kinase-like ATPase, C-terminal domain"/>
    <property type="match status" value="1"/>
</dbReference>
<dbReference type="GO" id="GO:0016020">
    <property type="term" value="C:membrane"/>
    <property type="evidence" value="ECO:0007669"/>
    <property type="project" value="InterPro"/>
</dbReference>
<evidence type="ECO:0000313" key="4">
    <source>
        <dbReference type="Proteomes" id="UP000294772"/>
    </source>
</evidence>
<dbReference type="SUPFAM" id="SSF55874">
    <property type="entry name" value="ATPase domain of HSP90 chaperone/DNA topoisomerase II/histidine kinase"/>
    <property type="match status" value="1"/>
</dbReference>
<keyword evidence="3" id="KW-0418">Kinase</keyword>
<dbReference type="Proteomes" id="UP000294772">
    <property type="component" value="Unassembled WGS sequence"/>
</dbReference>
<dbReference type="InterPro" id="IPR036890">
    <property type="entry name" value="HATPase_C_sf"/>
</dbReference>
<evidence type="ECO:0000256" key="1">
    <source>
        <dbReference type="SAM" id="Phobius"/>
    </source>
</evidence>
<feature type="domain" description="Signal transduction histidine kinase internal region" evidence="2">
    <location>
        <begin position="175"/>
        <end position="253"/>
    </location>
</feature>
<dbReference type="InterPro" id="IPR010559">
    <property type="entry name" value="Sig_transdc_His_kin_internal"/>
</dbReference>
<feature type="transmembrane region" description="Helical" evidence="1">
    <location>
        <begin position="74"/>
        <end position="98"/>
    </location>
</feature>
<evidence type="ECO:0000259" key="2">
    <source>
        <dbReference type="Pfam" id="PF06580"/>
    </source>
</evidence>
<dbReference type="AlphaFoldDB" id="A0AA46HWS2"/>
<comment type="caution">
    <text evidence="3">The sequence shown here is derived from an EMBL/GenBank/DDBJ whole genome shotgun (WGS) entry which is preliminary data.</text>
</comment>
<dbReference type="InterPro" id="IPR050640">
    <property type="entry name" value="Bact_2-comp_sensor_kinase"/>
</dbReference>
<proteinExistence type="predicted"/>
<sequence>MPPPGMPVRKARPAPPTSQFGTTTIFDHAVARPPATVSSPFDACQVGVVLRAVLFVHAVVAVAVSFVVHDLDDWLLTFAYGAGVALPATLAWLVVACALKKPLARLSEPVQWLVAAGLGAACTAYGWWQVGLLGLPFSHQVSQGAPLLAGTALAAALFYALRLRSRSELPAVTQARLTELQARIRPHFLFNTLNTAIALVRIDPARAEAVLEDLSELFRVALIESGSAVTLDEEIDLAQRYLAIEQIRFGERLKVTWELDDAAGGARVPPLLLQPLVENAVRHGIEPSPEGGWVRVRTTVRRGQAIISVTNSLPAAPAAGARGHGMALRNVKERLRLMHDVSAHFASGPERDTWRVQIAVPLA</sequence>
<feature type="transmembrane region" description="Helical" evidence="1">
    <location>
        <begin position="110"/>
        <end position="128"/>
    </location>
</feature>
<accession>A0AA46HWS2</accession>
<feature type="transmembrane region" description="Helical" evidence="1">
    <location>
        <begin position="48"/>
        <end position="68"/>
    </location>
</feature>
<keyword evidence="1" id="KW-0472">Membrane</keyword>